<dbReference type="Pfam" id="PF13426">
    <property type="entry name" value="PAS_9"/>
    <property type="match status" value="1"/>
</dbReference>
<evidence type="ECO:0000256" key="2">
    <source>
        <dbReference type="ARBA" id="ARBA00023012"/>
    </source>
</evidence>
<dbReference type="GO" id="GO:0005829">
    <property type="term" value="C:cytosol"/>
    <property type="evidence" value="ECO:0007669"/>
    <property type="project" value="TreeGrafter"/>
</dbReference>
<dbReference type="CDD" id="cd00130">
    <property type="entry name" value="PAS"/>
    <property type="match status" value="1"/>
</dbReference>
<dbReference type="InterPro" id="IPR035965">
    <property type="entry name" value="PAS-like_dom_sf"/>
</dbReference>
<gene>
    <name evidence="9" type="ordered locus">Cycma_0332</name>
</gene>
<evidence type="ECO:0000259" key="7">
    <source>
        <dbReference type="PROSITE" id="PS50110"/>
    </source>
</evidence>
<feature type="domain" description="PAS" evidence="8">
    <location>
        <begin position="137"/>
        <end position="186"/>
    </location>
</feature>
<dbReference type="SUPFAM" id="SSF52172">
    <property type="entry name" value="CheY-like"/>
    <property type="match status" value="1"/>
</dbReference>
<feature type="domain" description="Response regulatory" evidence="7">
    <location>
        <begin position="9"/>
        <end position="124"/>
    </location>
</feature>
<dbReference type="InterPro" id="IPR036097">
    <property type="entry name" value="HisK_dim/P_sf"/>
</dbReference>
<sequence>MSSVNEVINFLTIEDNEGDFVLISESIEEKFPYSNIDWAPTYEEALNHKFDDYDVILLDLSLDNISGEPLIKDMRNRAPKVPIIVLTGYTNKAFALKSIGLGMSDYLIKDELHPEILYRSVIYSIERKKIFNKLEESEVRYKELFQFNPLPMWVLDQKTNNILSVNEAAIRSYGFSYEEFLEKSFFDIQIERVESTSPSREKEPNYCEKISGLHLHKKKKGDTITVETSVNNININGEDVKLVLSIDVTQKYIHLRTIEKQYKQLKEISWVQSHIVRAPLARLMGLVNLFKMTKVELPQEEKEMLKHIEVSAEELDGVIRDINEKASKVKGSGF</sequence>
<dbReference type="eggNOG" id="COG0784">
    <property type="taxonomic scope" value="Bacteria"/>
</dbReference>
<dbReference type="PROSITE" id="PS50112">
    <property type="entry name" value="PAS"/>
    <property type="match status" value="1"/>
</dbReference>
<dbReference type="InterPro" id="IPR001789">
    <property type="entry name" value="Sig_transdc_resp-reg_receiver"/>
</dbReference>
<name>G0IUB7_CYCMS</name>
<dbReference type="Gene3D" id="3.30.450.20">
    <property type="entry name" value="PAS domain"/>
    <property type="match status" value="1"/>
</dbReference>
<keyword evidence="3" id="KW-0805">Transcription regulation</keyword>
<proteinExistence type="predicted"/>
<dbReference type="RefSeq" id="WP_014018411.1">
    <property type="nucleotide sequence ID" value="NC_015914.1"/>
</dbReference>
<evidence type="ECO:0000256" key="3">
    <source>
        <dbReference type="ARBA" id="ARBA00023015"/>
    </source>
</evidence>
<evidence type="ECO:0000256" key="6">
    <source>
        <dbReference type="PROSITE-ProRule" id="PRU00169"/>
    </source>
</evidence>
<dbReference type="PANTHER" id="PTHR48111:SF1">
    <property type="entry name" value="TWO-COMPONENT RESPONSE REGULATOR ORR33"/>
    <property type="match status" value="1"/>
</dbReference>
<evidence type="ECO:0000313" key="10">
    <source>
        <dbReference type="Proteomes" id="UP000001635"/>
    </source>
</evidence>
<dbReference type="GO" id="GO:0000156">
    <property type="term" value="F:phosphorelay response regulator activity"/>
    <property type="evidence" value="ECO:0007669"/>
    <property type="project" value="TreeGrafter"/>
</dbReference>
<dbReference type="GO" id="GO:0000155">
    <property type="term" value="F:phosphorelay sensor kinase activity"/>
    <property type="evidence" value="ECO:0007669"/>
    <property type="project" value="InterPro"/>
</dbReference>
<keyword evidence="4" id="KW-0238">DNA-binding</keyword>
<dbReference type="HOGENOM" id="CLU_068427_0_0_10"/>
<dbReference type="NCBIfam" id="TIGR00229">
    <property type="entry name" value="sensory_box"/>
    <property type="match status" value="1"/>
</dbReference>
<protein>
    <submittedName>
        <fullName evidence="9">Putative PAS/PAC sensor protein</fullName>
    </submittedName>
</protein>
<keyword evidence="2" id="KW-0902">Two-component regulatory system</keyword>
<dbReference type="Gene3D" id="3.40.50.2300">
    <property type="match status" value="1"/>
</dbReference>
<dbReference type="InterPro" id="IPR000014">
    <property type="entry name" value="PAS"/>
</dbReference>
<dbReference type="CDD" id="cd00156">
    <property type="entry name" value="REC"/>
    <property type="match status" value="1"/>
</dbReference>
<dbReference type="AlphaFoldDB" id="G0IUB7"/>
<dbReference type="GO" id="GO:0006355">
    <property type="term" value="P:regulation of DNA-templated transcription"/>
    <property type="evidence" value="ECO:0007669"/>
    <property type="project" value="TreeGrafter"/>
</dbReference>
<keyword evidence="1 6" id="KW-0597">Phosphoprotein</keyword>
<dbReference type="OrthoDB" id="9124519at2"/>
<dbReference type="EMBL" id="CP002955">
    <property type="protein sequence ID" value="AEL24112.1"/>
    <property type="molecule type" value="Genomic_DNA"/>
</dbReference>
<accession>G0IUB7</accession>
<dbReference type="SUPFAM" id="SSF55785">
    <property type="entry name" value="PYP-like sensor domain (PAS domain)"/>
    <property type="match status" value="1"/>
</dbReference>
<dbReference type="SUPFAM" id="SSF47384">
    <property type="entry name" value="Homodimeric domain of signal transducing histidine kinase"/>
    <property type="match status" value="1"/>
</dbReference>
<evidence type="ECO:0000313" key="9">
    <source>
        <dbReference type="EMBL" id="AEL24112.1"/>
    </source>
</evidence>
<dbReference type="GO" id="GO:0032993">
    <property type="term" value="C:protein-DNA complex"/>
    <property type="evidence" value="ECO:0007669"/>
    <property type="project" value="TreeGrafter"/>
</dbReference>
<dbReference type="KEGG" id="cmr:Cycma_0332"/>
<dbReference type="SMART" id="SM00448">
    <property type="entry name" value="REC"/>
    <property type="match status" value="1"/>
</dbReference>
<feature type="modified residue" description="4-aspartylphosphate" evidence="6">
    <location>
        <position position="59"/>
    </location>
</feature>
<dbReference type="PROSITE" id="PS50110">
    <property type="entry name" value="RESPONSE_REGULATORY"/>
    <property type="match status" value="1"/>
</dbReference>
<dbReference type="GO" id="GO:0000976">
    <property type="term" value="F:transcription cis-regulatory region binding"/>
    <property type="evidence" value="ECO:0007669"/>
    <property type="project" value="TreeGrafter"/>
</dbReference>
<keyword evidence="5" id="KW-0804">Transcription</keyword>
<dbReference type="Proteomes" id="UP000001635">
    <property type="component" value="Chromosome"/>
</dbReference>
<organism evidence="9 10">
    <name type="scientific">Cyclobacterium marinum (strain ATCC 25205 / DSM 745 / LMG 13164 / NCIMB 1802)</name>
    <name type="common">Flectobacillus marinus</name>
    <dbReference type="NCBI Taxonomy" id="880070"/>
    <lineage>
        <taxon>Bacteria</taxon>
        <taxon>Pseudomonadati</taxon>
        <taxon>Bacteroidota</taxon>
        <taxon>Cytophagia</taxon>
        <taxon>Cytophagales</taxon>
        <taxon>Cyclobacteriaceae</taxon>
        <taxon>Cyclobacterium</taxon>
    </lineage>
</organism>
<dbReference type="Pfam" id="PF00072">
    <property type="entry name" value="Response_reg"/>
    <property type="match status" value="1"/>
</dbReference>
<evidence type="ECO:0000259" key="8">
    <source>
        <dbReference type="PROSITE" id="PS50112"/>
    </source>
</evidence>
<dbReference type="PANTHER" id="PTHR48111">
    <property type="entry name" value="REGULATOR OF RPOS"/>
    <property type="match status" value="1"/>
</dbReference>
<dbReference type="STRING" id="880070.Cycma_0332"/>
<keyword evidence="10" id="KW-1185">Reference proteome</keyword>
<reference evidence="10" key="1">
    <citation type="submission" date="2011-07" db="EMBL/GenBank/DDBJ databases">
        <title>The complete genome of Cyclobacterium marinum DSM 745.</title>
        <authorList>
            <person name="Lucas S."/>
            <person name="Han J."/>
            <person name="Lapidus A."/>
            <person name="Bruce D."/>
            <person name="Goodwin L."/>
            <person name="Pitluck S."/>
            <person name="Peters L."/>
            <person name="Kyrpides N."/>
            <person name="Mavromatis K."/>
            <person name="Ivanova N."/>
            <person name="Ovchinnikova G."/>
            <person name="Chertkov O."/>
            <person name="Detter J.C."/>
            <person name="Tapia R."/>
            <person name="Han C."/>
            <person name="Land M."/>
            <person name="Hauser L."/>
            <person name="Markowitz V."/>
            <person name="Cheng J.-F."/>
            <person name="Hugenholtz P."/>
            <person name="Woyke T."/>
            <person name="Wu D."/>
            <person name="Tindall B."/>
            <person name="Schuetze A."/>
            <person name="Brambilla E."/>
            <person name="Klenk H.-P."/>
            <person name="Eisen J.A."/>
        </authorList>
    </citation>
    <scope>NUCLEOTIDE SEQUENCE [LARGE SCALE GENOMIC DNA]</scope>
    <source>
        <strain evidence="10">ATCC 25205 / DSM 745 / LMG 13164 / NCIMB 1802</strain>
    </source>
</reference>
<evidence type="ECO:0000256" key="5">
    <source>
        <dbReference type="ARBA" id="ARBA00023163"/>
    </source>
</evidence>
<evidence type="ECO:0000256" key="4">
    <source>
        <dbReference type="ARBA" id="ARBA00023125"/>
    </source>
</evidence>
<dbReference type="InterPro" id="IPR011006">
    <property type="entry name" value="CheY-like_superfamily"/>
</dbReference>
<evidence type="ECO:0000256" key="1">
    <source>
        <dbReference type="ARBA" id="ARBA00022553"/>
    </source>
</evidence>
<dbReference type="InterPro" id="IPR039420">
    <property type="entry name" value="WalR-like"/>
</dbReference>